<comment type="caution">
    <text evidence="2">The sequence shown here is derived from an EMBL/GenBank/DDBJ whole genome shotgun (WGS) entry which is preliminary data.</text>
</comment>
<dbReference type="AlphaFoldDB" id="A0A839EYI1"/>
<evidence type="ECO:0000313" key="3">
    <source>
        <dbReference type="Proteomes" id="UP000550401"/>
    </source>
</evidence>
<accession>A0A839EYI1</accession>
<dbReference type="EMBL" id="JACGXL010000001">
    <property type="protein sequence ID" value="MBA8886802.1"/>
    <property type="molecule type" value="Genomic_DNA"/>
</dbReference>
<sequence>MPPAVPVTGTGAANARTRDVPSRAFVALVAVYFVASLAHFAHNAEYISIYPNMPAWLTREKVYLAWLAVTGVGVAGLGLVRSGLHALGLALVSAYGALGVDGLGHYTLALCSAHTLATNATILFEVASGFTLMLVAAVAATRRATAR</sequence>
<keyword evidence="1" id="KW-0812">Transmembrane</keyword>
<keyword evidence="1" id="KW-1133">Transmembrane helix</keyword>
<feature type="transmembrane region" description="Helical" evidence="1">
    <location>
        <begin position="62"/>
        <end position="80"/>
    </location>
</feature>
<reference evidence="2 3" key="1">
    <citation type="submission" date="2020-07" db="EMBL/GenBank/DDBJ databases">
        <title>Genomic Encyclopedia of Type Strains, Phase IV (KMG-V): Genome sequencing to study the core and pangenomes of soil and plant-associated prokaryotes.</title>
        <authorList>
            <person name="Whitman W."/>
        </authorList>
    </citation>
    <scope>NUCLEOTIDE SEQUENCE [LARGE SCALE GENOMIC DNA]</scope>
    <source>
        <strain evidence="2 3">RH2WT43</strain>
    </source>
</reference>
<evidence type="ECO:0008006" key="4">
    <source>
        <dbReference type="Google" id="ProtNLM"/>
    </source>
</evidence>
<organism evidence="2 3">
    <name type="scientific">Dokdonella fugitiva</name>
    <dbReference type="NCBI Taxonomy" id="328517"/>
    <lineage>
        <taxon>Bacteria</taxon>
        <taxon>Pseudomonadati</taxon>
        <taxon>Pseudomonadota</taxon>
        <taxon>Gammaproteobacteria</taxon>
        <taxon>Lysobacterales</taxon>
        <taxon>Rhodanobacteraceae</taxon>
        <taxon>Dokdonella</taxon>
    </lineage>
</organism>
<feature type="transmembrane region" description="Helical" evidence="1">
    <location>
        <begin position="87"/>
        <end position="108"/>
    </location>
</feature>
<name>A0A839EYI1_9GAMM</name>
<dbReference type="Proteomes" id="UP000550401">
    <property type="component" value="Unassembled WGS sequence"/>
</dbReference>
<keyword evidence="3" id="KW-1185">Reference proteome</keyword>
<evidence type="ECO:0000313" key="2">
    <source>
        <dbReference type="EMBL" id="MBA8886802.1"/>
    </source>
</evidence>
<protein>
    <recommendedName>
        <fullName evidence="4">DoxX-like protein</fullName>
    </recommendedName>
</protein>
<gene>
    <name evidence="2" type="ORF">FHW12_000993</name>
</gene>
<dbReference type="RefSeq" id="WP_182529850.1">
    <property type="nucleotide sequence ID" value="NZ_JACGXL010000001.1"/>
</dbReference>
<evidence type="ECO:0000256" key="1">
    <source>
        <dbReference type="SAM" id="Phobius"/>
    </source>
</evidence>
<proteinExistence type="predicted"/>
<feature type="transmembrane region" description="Helical" evidence="1">
    <location>
        <begin position="24"/>
        <end position="42"/>
    </location>
</feature>
<feature type="transmembrane region" description="Helical" evidence="1">
    <location>
        <begin position="120"/>
        <end position="141"/>
    </location>
</feature>
<keyword evidence="1" id="KW-0472">Membrane</keyword>